<keyword evidence="2" id="KW-1185">Reference proteome</keyword>
<proteinExistence type="predicted"/>
<dbReference type="EMBL" id="LXQA010403105">
    <property type="protein sequence ID" value="MCI49564.1"/>
    <property type="molecule type" value="Genomic_DNA"/>
</dbReference>
<evidence type="ECO:0000313" key="2">
    <source>
        <dbReference type="Proteomes" id="UP000265520"/>
    </source>
</evidence>
<dbReference type="AlphaFoldDB" id="A0A392SN04"/>
<evidence type="ECO:0000313" key="1">
    <source>
        <dbReference type="EMBL" id="MCI49564.1"/>
    </source>
</evidence>
<name>A0A392SN04_9FABA</name>
<comment type="caution">
    <text evidence="1">The sequence shown here is derived from an EMBL/GenBank/DDBJ whole genome shotgun (WGS) entry which is preliminary data.</text>
</comment>
<reference evidence="1 2" key="1">
    <citation type="journal article" date="2018" name="Front. Plant Sci.">
        <title>Red Clover (Trifolium pratense) and Zigzag Clover (T. medium) - A Picture of Genomic Similarities and Differences.</title>
        <authorList>
            <person name="Dluhosova J."/>
            <person name="Istvanek J."/>
            <person name="Nedelnik J."/>
            <person name="Repkova J."/>
        </authorList>
    </citation>
    <scope>NUCLEOTIDE SEQUENCE [LARGE SCALE GENOMIC DNA]</scope>
    <source>
        <strain evidence="2">cv. 10/8</strain>
        <tissue evidence="1">Leaf</tissue>
    </source>
</reference>
<dbReference type="Proteomes" id="UP000265520">
    <property type="component" value="Unassembled WGS sequence"/>
</dbReference>
<organism evidence="1 2">
    <name type="scientific">Trifolium medium</name>
    <dbReference type="NCBI Taxonomy" id="97028"/>
    <lineage>
        <taxon>Eukaryota</taxon>
        <taxon>Viridiplantae</taxon>
        <taxon>Streptophyta</taxon>
        <taxon>Embryophyta</taxon>
        <taxon>Tracheophyta</taxon>
        <taxon>Spermatophyta</taxon>
        <taxon>Magnoliopsida</taxon>
        <taxon>eudicotyledons</taxon>
        <taxon>Gunneridae</taxon>
        <taxon>Pentapetalae</taxon>
        <taxon>rosids</taxon>
        <taxon>fabids</taxon>
        <taxon>Fabales</taxon>
        <taxon>Fabaceae</taxon>
        <taxon>Papilionoideae</taxon>
        <taxon>50 kb inversion clade</taxon>
        <taxon>NPAAA clade</taxon>
        <taxon>Hologalegina</taxon>
        <taxon>IRL clade</taxon>
        <taxon>Trifolieae</taxon>
        <taxon>Trifolium</taxon>
    </lineage>
</organism>
<feature type="non-terminal residue" evidence="1">
    <location>
        <position position="1"/>
    </location>
</feature>
<protein>
    <submittedName>
        <fullName evidence="1">Uncharacterized protein</fullName>
    </submittedName>
</protein>
<accession>A0A392SN04</accession>
<sequence length="35" mass="3969">GKEVGWVAQLVKLVELRVKEFEVQASSPDKKKKLT</sequence>